<dbReference type="OrthoDB" id="41419at2759"/>
<sequence>MIYLNNVSSCLLILVILESMLEGSVAWIPPSIRSTGSHPRFPSTQLFVQTVSLKDLTDHEKEGTLLAESIARWLDHEWMPQEVHVKMGESAKASYIAMREAGKDDLMDIMMEISTTLDKNWQDYDKDAFVNAWDIGNYASDYLVQRSGNEACECSSEIF</sequence>
<evidence type="ECO:0000313" key="2">
    <source>
        <dbReference type="EMBL" id="KAG7364057.1"/>
    </source>
</evidence>
<organism evidence="2 3">
    <name type="scientific">Nitzschia inconspicua</name>
    <dbReference type="NCBI Taxonomy" id="303405"/>
    <lineage>
        <taxon>Eukaryota</taxon>
        <taxon>Sar</taxon>
        <taxon>Stramenopiles</taxon>
        <taxon>Ochrophyta</taxon>
        <taxon>Bacillariophyta</taxon>
        <taxon>Bacillariophyceae</taxon>
        <taxon>Bacillariophycidae</taxon>
        <taxon>Bacillariales</taxon>
        <taxon>Bacillariaceae</taxon>
        <taxon>Nitzschia</taxon>
    </lineage>
</organism>
<feature type="chain" id="PRO_5039894567" evidence="1">
    <location>
        <begin position="27"/>
        <end position="159"/>
    </location>
</feature>
<reference evidence="2" key="2">
    <citation type="submission" date="2021-04" db="EMBL/GenBank/DDBJ databases">
        <authorList>
            <person name="Podell S."/>
        </authorList>
    </citation>
    <scope>NUCLEOTIDE SEQUENCE</scope>
    <source>
        <strain evidence="2">Hildebrandi</strain>
    </source>
</reference>
<accession>A0A9K3LL12</accession>
<evidence type="ECO:0000256" key="1">
    <source>
        <dbReference type="SAM" id="SignalP"/>
    </source>
</evidence>
<protein>
    <submittedName>
        <fullName evidence="2">Uncharacterized protein</fullName>
    </submittedName>
</protein>
<dbReference type="AlphaFoldDB" id="A0A9K3LL12"/>
<proteinExistence type="predicted"/>
<gene>
    <name evidence="2" type="ORF">IV203_037259</name>
</gene>
<comment type="caution">
    <text evidence="2">The sequence shown here is derived from an EMBL/GenBank/DDBJ whole genome shotgun (WGS) entry which is preliminary data.</text>
</comment>
<dbReference type="Proteomes" id="UP000693970">
    <property type="component" value="Unassembled WGS sequence"/>
</dbReference>
<name>A0A9K3LL12_9STRA</name>
<dbReference type="EMBL" id="JAGRRH010000009">
    <property type="protein sequence ID" value="KAG7364057.1"/>
    <property type="molecule type" value="Genomic_DNA"/>
</dbReference>
<dbReference type="PANTHER" id="PTHR36776:SF1">
    <property type="entry name" value="EXPRESSED PROTEIN"/>
    <property type="match status" value="1"/>
</dbReference>
<keyword evidence="3" id="KW-1185">Reference proteome</keyword>
<dbReference type="PANTHER" id="PTHR36776">
    <property type="entry name" value="EXPRESSED PROTEIN"/>
    <property type="match status" value="1"/>
</dbReference>
<keyword evidence="1" id="KW-0732">Signal</keyword>
<evidence type="ECO:0000313" key="3">
    <source>
        <dbReference type="Proteomes" id="UP000693970"/>
    </source>
</evidence>
<feature type="signal peptide" evidence="1">
    <location>
        <begin position="1"/>
        <end position="26"/>
    </location>
</feature>
<reference evidence="2" key="1">
    <citation type="journal article" date="2021" name="Sci. Rep.">
        <title>Diploid genomic architecture of Nitzschia inconspicua, an elite biomass production diatom.</title>
        <authorList>
            <person name="Oliver A."/>
            <person name="Podell S."/>
            <person name="Pinowska A."/>
            <person name="Traller J.C."/>
            <person name="Smith S.R."/>
            <person name="McClure R."/>
            <person name="Beliaev A."/>
            <person name="Bohutskyi P."/>
            <person name="Hill E.A."/>
            <person name="Rabines A."/>
            <person name="Zheng H."/>
            <person name="Allen L.Z."/>
            <person name="Kuo A."/>
            <person name="Grigoriev I.V."/>
            <person name="Allen A.E."/>
            <person name="Hazlebeck D."/>
            <person name="Allen E.E."/>
        </authorList>
    </citation>
    <scope>NUCLEOTIDE SEQUENCE</scope>
    <source>
        <strain evidence="2">Hildebrandi</strain>
    </source>
</reference>